<dbReference type="EMBL" id="MT863714">
    <property type="protein sequence ID" value="QPX62873.1"/>
    <property type="molecule type" value="Genomic_DNA"/>
</dbReference>
<reference evidence="1 2" key="1">
    <citation type="submission" date="2020-08" db="EMBL/GenBank/DDBJ databases">
        <authorList>
            <person name="Sorensen M.C.H."/>
        </authorList>
    </citation>
    <scope>NUCLEOTIDE SEQUENCE [LARGE SCALE GENOMIC DNA]</scope>
</reference>
<organism evidence="1 2">
    <name type="scientific">Campylobacter phage F207</name>
    <dbReference type="NCBI Taxonomy" id="2794360"/>
    <lineage>
        <taxon>Viruses</taxon>
        <taxon>Duplodnaviria</taxon>
        <taxon>Heunggongvirae</taxon>
        <taxon>Uroviricota</taxon>
        <taxon>Caudoviricetes</taxon>
        <taxon>Connertonviridae</taxon>
        <taxon>Fletchervirus</taxon>
        <taxon>Fletchervirus F207</taxon>
    </lineage>
</organism>
<gene>
    <name evidence="1" type="ORF">F207_073</name>
</gene>
<keyword evidence="2" id="KW-1185">Reference proteome</keyword>
<protein>
    <submittedName>
        <fullName evidence="1">Uncharacterized protein</fullName>
    </submittedName>
</protein>
<name>A0A7T3KCT0_9CAUD</name>
<accession>A0A7T3KCT0</accession>
<evidence type="ECO:0000313" key="1">
    <source>
        <dbReference type="EMBL" id="QPX62873.1"/>
    </source>
</evidence>
<sequence length="35" mass="4283">MSYISNILDWTLELTFNSYIEVKKDIYDKITSFYK</sequence>
<dbReference type="Proteomes" id="UP000595681">
    <property type="component" value="Segment"/>
</dbReference>
<proteinExistence type="predicted"/>
<evidence type="ECO:0000313" key="2">
    <source>
        <dbReference type="Proteomes" id="UP000595681"/>
    </source>
</evidence>